<proteinExistence type="predicted"/>
<geneLocation type="plasmid" evidence="1 2">
    <name>pVP-16-VB00198-1</name>
</geneLocation>
<sequence>MRTFEEIGNIAINALLSYHCSPERMKVSKEATVRLYLKKVLSRKKYSKNSCYYLKSLLQKATSSYSMYNVLSGIAENYTKVISHDKKFDDICFYDRFQSLFKKMRDLGYELHIDIEGDSLFLNENSKAMVIFKNDYINLEPSGDLTGVLYVTVVNKCMYDFIESAFNSGLYPKLFKESSNVSKFEIHPNNNPPAPISFISTKEDYLHKRRVMANEKSLFAGKVNPFQLKMKKS</sequence>
<dbReference type="RefSeq" id="WP_020331444.1">
    <property type="nucleotide sequence ID" value="NZ_CP062152.1"/>
</dbReference>
<evidence type="ECO:0000313" key="2">
    <source>
        <dbReference type="Proteomes" id="UP001163036"/>
    </source>
</evidence>
<gene>
    <name evidence="1" type="ORF">M5598_24845</name>
</gene>
<name>A0A0L7YJY5_VIBPH</name>
<protein>
    <submittedName>
        <fullName evidence="1">Uncharacterized protein</fullName>
    </submittedName>
</protein>
<accession>A0A0L7YJY5</accession>
<organism evidence="1 2">
    <name type="scientific">Vibrio parahaemolyticus</name>
    <dbReference type="NCBI Taxonomy" id="670"/>
    <lineage>
        <taxon>Bacteria</taxon>
        <taxon>Pseudomonadati</taxon>
        <taxon>Pseudomonadota</taxon>
        <taxon>Gammaproteobacteria</taxon>
        <taxon>Vibrionales</taxon>
        <taxon>Vibrionaceae</taxon>
        <taxon>Vibrio</taxon>
    </lineage>
</organism>
<dbReference type="AlphaFoldDB" id="A0A0L7YJY5"/>
<dbReference type="EMBL" id="CP097357">
    <property type="protein sequence ID" value="UYV30273.1"/>
    <property type="molecule type" value="Genomic_DNA"/>
</dbReference>
<keyword evidence="1" id="KW-0614">Plasmid</keyword>
<evidence type="ECO:0000313" key="1">
    <source>
        <dbReference type="EMBL" id="UYV30273.1"/>
    </source>
</evidence>
<dbReference type="Proteomes" id="UP001163036">
    <property type="component" value="Plasmid pVP-16-VB00198-1"/>
</dbReference>
<reference evidence="1" key="1">
    <citation type="submission" date="2022-05" db="EMBL/GenBank/DDBJ databases">
        <title>Megaplasmid of Vibrio parahaemolyticus.</title>
        <authorList>
            <person name="Strauch E."/>
            <person name="Borowiak M."/>
        </authorList>
    </citation>
    <scope>NUCLEOTIDE SEQUENCE</scope>
    <source>
        <strain evidence="1">16-VB00198</strain>
        <plasmid evidence="1">pVP-16-VB00198-1</plasmid>
    </source>
</reference>